<evidence type="ECO:0000256" key="1">
    <source>
        <dbReference type="SAM" id="Phobius"/>
    </source>
</evidence>
<feature type="transmembrane region" description="Helical" evidence="1">
    <location>
        <begin position="16"/>
        <end position="36"/>
    </location>
</feature>
<keyword evidence="1" id="KW-0812">Transmembrane</keyword>
<organism evidence="2 3">
    <name type="scientific">Candidatus Magnetobacterium bavaricum</name>
    <dbReference type="NCBI Taxonomy" id="29290"/>
    <lineage>
        <taxon>Bacteria</taxon>
        <taxon>Pseudomonadati</taxon>
        <taxon>Nitrospirota</taxon>
        <taxon>Thermodesulfovibrionia</taxon>
        <taxon>Thermodesulfovibrionales</taxon>
        <taxon>Candidatus Magnetobacteriaceae</taxon>
        <taxon>Candidatus Magnetobacterium</taxon>
    </lineage>
</organism>
<comment type="caution">
    <text evidence="2">The sequence shown here is derived from an EMBL/GenBank/DDBJ whole genome shotgun (WGS) entry which is preliminary data.</text>
</comment>
<gene>
    <name evidence="2" type="ORF">MBAV_002079</name>
</gene>
<protein>
    <submittedName>
        <fullName evidence="2">Uncharacterized protein</fullName>
    </submittedName>
</protein>
<keyword evidence="1" id="KW-0472">Membrane</keyword>
<reference evidence="2 3" key="1">
    <citation type="submission" date="2015-02" db="EMBL/GenBank/DDBJ databases">
        <title>Single-cell genomics of uncultivated deep-branching MTB reveals a conserved set of magnetosome genes.</title>
        <authorList>
            <person name="Kolinko S."/>
            <person name="Richter M."/>
            <person name="Glockner F.O."/>
            <person name="Brachmann A."/>
            <person name="Schuler D."/>
        </authorList>
    </citation>
    <scope>NUCLEOTIDE SEQUENCE [LARGE SCALE GENOMIC DNA]</scope>
    <source>
        <strain evidence="2">TM-1</strain>
    </source>
</reference>
<keyword evidence="1" id="KW-1133">Transmembrane helix</keyword>
<feature type="transmembrane region" description="Helical" evidence="1">
    <location>
        <begin position="48"/>
        <end position="68"/>
    </location>
</feature>
<feature type="non-terminal residue" evidence="2">
    <location>
        <position position="69"/>
    </location>
</feature>
<dbReference type="EMBL" id="LACI01000882">
    <property type="protein sequence ID" value="KJU85728.1"/>
    <property type="molecule type" value="Genomic_DNA"/>
</dbReference>
<name>A0A0F3GYE2_9BACT</name>
<accession>A0A0F3GYE2</accession>
<keyword evidence="3" id="KW-1185">Reference proteome</keyword>
<proteinExistence type="predicted"/>
<dbReference type="AlphaFoldDB" id="A0A0F3GYE2"/>
<evidence type="ECO:0000313" key="3">
    <source>
        <dbReference type="Proteomes" id="UP000033423"/>
    </source>
</evidence>
<evidence type="ECO:0000313" key="2">
    <source>
        <dbReference type="EMBL" id="KJU85728.1"/>
    </source>
</evidence>
<sequence length="69" mass="7645">MNNYIGEHLFPGQTGHFFAVLSLVASLVATIAYFKANRTAGITEKQSWIRLARLSFLIETVSVLALFVT</sequence>
<dbReference type="Proteomes" id="UP000033423">
    <property type="component" value="Unassembled WGS sequence"/>
</dbReference>